<evidence type="ECO:0000313" key="6">
    <source>
        <dbReference type="EMBL" id="PNT95115.1"/>
    </source>
</evidence>
<evidence type="ECO:0000256" key="5">
    <source>
        <dbReference type="SAM" id="Phobius"/>
    </source>
</evidence>
<keyword evidence="3 5" id="KW-1133">Transmembrane helix</keyword>
<evidence type="ECO:0000256" key="1">
    <source>
        <dbReference type="ARBA" id="ARBA00004651"/>
    </source>
</evidence>
<reference evidence="6 7" key="1">
    <citation type="submission" date="2017-06" db="EMBL/GenBank/DDBJ databases">
        <title>Investigating the central metabolism of Clostridium thermosuccinogenes.</title>
        <authorList>
            <person name="Koendjbiharie J.G."/>
            <person name="van Kranenburg R."/>
        </authorList>
    </citation>
    <scope>NUCLEOTIDE SEQUENCE [LARGE SCALE GENOMIC DNA]</scope>
    <source>
        <strain evidence="6 7">DSM 5806</strain>
    </source>
</reference>
<dbReference type="RefSeq" id="WP_103083069.1">
    <property type="nucleotide sequence ID" value="NZ_CP021850.1"/>
</dbReference>
<organism evidence="6 7">
    <name type="scientific">Clostridium thermosuccinogenes</name>
    <dbReference type="NCBI Taxonomy" id="84032"/>
    <lineage>
        <taxon>Bacteria</taxon>
        <taxon>Bacillati</taxon>
        <taxon>Bacillota</taxon>
        <taxon>Clostridia</taxon>
        <taxon>Eubacteriales</taxon>
        <taxon>Clostridiaceae</taxon>
        <taxon>Clostridium</taxon>
    </lineage>
</organism>
<dbReference type="Gene3D" id="1.20.1560.10">
    <property type="entry name" value="ABC transporter type 1, transmembrane domain"/>
    <property type="match status" value="1"/>
</dbReference>
<dbReference type="EMBL" id="NIOJ01000076">
    <property type="protein sequence ID" value="PNT95115.1"/>
    <property type="molecule type" value="Genomic_DNA"/>
</dbReference>
<comment type="caution">
    <text evidence="6">The sequence shown here is derived from an EMBL/GenBank/DDBJ whole genome shotgun (WGS) entry which is preliminary data.</text>
</comment>
<name>A0A2K2F784_9CLOT</name>
<feature type="transmembrane region" description="Helical" evidence="5">
    <location>
        <begin position="44"/>
        <end position="61"/>
    </location>
</feature>
<evidence type="ECO:0000256" key="4">
    <source>
        <dbReference type="ARBA" id="ARBA00023136"/>
    </source>
</evidence>
<proteinExistence type="predicted"/>
<evidence type="ECO:0000313" key="7">
    <source>
        <dbReference type="Proteomes" id="UP000236151"/>
    </source>
</evidence>
<dbReference type="OrthoDB" id="9854417at2"/>
<keyword evidence="2 5" id="KW-0812">Transmembrane</keyword>
<keyword evidence="4 5" id="KW-0472">Membrane</keyword>
<sequence length="148" mass="16899">MDSQKTVKKREYTFLEILLIPFRCAFVPAIALLIYTVLNGLTPIMQVIVMAKTINTTIAVVENRASISSVYLSAFFMLLLIGYQWMSEGLARFSQSKVNLNVRAAFRTIVTEKIARLNYKHVENDETWNLIKRILQKPEDQIAGALLM</sequence>
<dbReference type="AlphaFoldDB" id="A0A2K2F784"/>
<evidence type="ECO:0000256" key="3">
    <source>
        <dbReference type="ARBA" id="ARBA00022989"/>
    </source>
</evidence>
<dbReference type="KEGG" id="cthd:CDO33_02065"/>
<keyword evidence="7" id="KW-1185">Reference proteome</keyword>
<dbReference type="Proteomes" id="UP000236151">
    <property type="component" value="Unassembled WGS sequence"/>
</dbReference>
<feature type="transmembrane region" description="Helical" evidence="5">
    <location>
        <begin position="12"/>
        <end position="38"/>
    </location>
</feature>
<protein>
    <submittedName>
        <fullName evidence="6">Uncharacterized protein</fullName>
    </submittedName>
</protein>
<dbReference type="GO" id="GO:0005524">
    <property type="term" value="F:ATP binding"/>
    <property type="evidence" value="ECO:0007669"/>
    <property type="project" value="InterPro"/>
</dbReference>
<comment type="subcellular location">
    <subcellularLocation>
        <location evidence="1">Cell membrane</location>
        <topology evidence="1">Multi-pass membrane protein</topology>
    </subcellularLocation>
</comment>
<evidence type="ECO:0000256" key="2">
    <source>
        <dbReference type="ARBA" id="ARBA00022692"/>
    </source>
</evidence>
<dbReference type="GO" id="GO:0005886">
    <property type="term" value="C:plasma membrane"/>
    <property type="evidence" value="ECO:0007669"/>
    <property type="project" value="UniProtKB-SubCell"/>
</dbReference>
<accession>A0A2K2F784</accession>
<dbReference type="InterPro" id="IPR036640">
    <property type="entry name" value="ABC1_TM_sf"/>
</dbReference>
<feature type="transmembrane region" description="Helical" evidence="5">
    <location>
        <begin position="68"/>
        <end position="86"/>
    </location>
</feature>
<dbReference type="SUPFAM" id="SSF90123">
    <property type="entry name" value="ABC transporter transmembrane region"/>
    <property type="match status" value="1"/>
</dbReference>
<gene>
    <name evidence="6" type="ORF">CDQ84_17710</name>
</gene>